<dbReference type="AlphaFoldDB" id="A0A0P1BS90"/>
<proteinExistence type="predicted"/>
<reference evidence="1 2" key="1">
    <citation type="submission" date="2014-09" db="EMBL/GenBank/DDBJ databases">
        <authorList>
            <person name="Magalhaes I.L.F."/>
            <person name="Oliveira U."/>
            <person name="Santos F.R."/>
            <person name="Vidigal T.H.D.A."/>
            <person name="Brescovit A.D."/>
            <person name="Santos A.J."/>
        </authorList>
    </citation>
    <scope>NUCLEOTIDE SEQUENCE [LARGE SCALE GENOMIC DNA]</scope>
</reference>
<dbReference type="Proteomes" id="UP000054845">
    <property type="component" value="Unassembled WGS sequence"/>
</dbReference>
<evidence type="ECO:0000313" key="1">
    <source>
        <dbReference type="EMBL" id="CEH18809.1"/>
    </source>
</evidence>
<keyword evidence="2" id="KW-1185">Reference proteome</keyword>
<accession>A0A0P1BS90</accession>
<evidence type="ECO:0000313" key="2">
    <source>
        <dbReference type="Proteomes" id="UP000054845"/>
    </source>
</evidence>
<protein>
    <submittedName>
        <fullName evidence="1">Uncharacterized protein</fullName>
    </submittedName>
</protein>
<name>A0A0P1BS90_9BASI</name>
<sequence length="74" mass="8640">MVRLFHSTTALPYYSYSPPRNQSPSYNHAMIHAQIPVIVQQTDRRVFKRDVSCEARAECQRREQSCEIPEQESA</sequence>
<organism evidence="1 2">
    <name type="scientific">Ceraceosorus bombacis</name>
    <dbReference type="NCBI Taxonomy" id="401625"/>
    <lineage>
        <taxon>Eukaryota</taxon>
        <taxon>Fungi</taxon>
        <taxon>Dikarya</taxon>
        <taxon>Basidiomycota</taxon>
        <taxon>Ustilaginomycotina</taxon>
        <taxon>Exobasidiomycetes</taxon>
        <taxon>Ceraceosorales</taxon>
        <taxon>Ceraceosoraceae</taxon>
        <taxon>Ceraceosorus</taxon>
    </lineage>
</organism>
<dbReference type="EMBL" id="CCYA01000276">
    <property type="protein sequence ID" value="CEH18809.1"/>
    <property type="molecule type" value="Genomic_DNA"/>
</dbReference>